<keyword evidence="1 5" id="KW-0560">Oxidoreductase</keyword>
<dbReference type="InterPro" id="IPR011032">
    <property type="entry name" value="GroES-like_sf"/>
</dbReference>
<dbReference type="InterPro" id="IPR050129">
    <property type="entry name" value="Zn_alcohol_dh"/>
</dbReference>
<evidence type="ECO:0000259" key="4">
    <source>
        <dbReference type="Pfam" id="PF08240"/>
    </source>
</evidence>
<dbReference type="PANTHER" id="PTHR43401:SF2">
    <property type="entry name" value="L-THREONINE 3-DEHYDROGENASE"/>
    <property type="match status" value="1"/>
</dbReference>
<dbReference type="Gene3D" id="3.40.50.720">
    <property type="entry name" value="NAD(P)-binding Rossmann-like Domain"/>
    <property type="match status" value="1"/>
</dbReference>
<dbReference type="Pfam" id="PF00107">
    <property type="entry name" value="ADH_zinc_N"/>
    <property type="match status" value="1"/>
</dbReference>
<feature type="compositionally biased region" description="Basic and acidic residues" evidence="2">
    <location>
        <begin position="10"/>
        <end position="21"/>
    </location>
</feature>
<dbReference type="Proteomes" id="UP000005143">
    <property type="component" value="Unassembled WGS sequence"/>
</dbReference>
<feature type="domain" description="Alcohol dehydrogenase-like C-terminal" evidence="3">
    <location>
        <begin position="179"/>
        <end position="304"/>
    </location>
</feature>
<dbReference type="InterPro" id="IPR013154">
    <property type="entry name" value="ADH-like_N"/>
</dbReference>
<dbReference type="Gene3D" id="3.90.180.10">
    <property type="entry name" value="Medium-chain alcohol dehydrogenases, catalytic domain"/>
    <property type="match status" value="1"/>
</dbReference>
<protein>
    <submittedName>
        <fullName evidence="5">Putative L-iditol 2-dehydrogenase protein</fullName>
        <ecNumber evidence="5">1.1.1.14</ecNumber>
    </submittedName>
</protein>
<dbReference type="EC" id="1.1.1.14" evidence="5"/>
<evidence type="ECO:0000259" key="3">
    <source>
        <dbReference type="Pfam" id="PF00107"/>
    </source>
</evidence>
<dbReference type="SUPFAM" id="SSF50129">
    <property type="entry name" value="GroES-like"/>
    <property type="match status" value="1"/>
</dbReference>
<sequence>MQVTGLGTAELREVPEPRPEQGEVVIRPTTVGICGTDVHVLHHGALIDPDELPLTLGHEFVGEIVEVAGPPQRSQYPALGRLLAPGARVTVEPLVPCGSCLACRRGRPNRCGRMSHLGIWRDGAMADAVSAPVGRVVPVPDALDDTQAALIELYACAVNFVDQGRVEAGAHVAVVGAGPVGLATAQCALAAGAATVTLVDPQASRRRFAAAIGLGEASPDAAAARAALDELTGGQGASVVFECVGAGPAIDDALSLAAVGGRVVAAGIPTGAVTLDWNVVVTRELAVVGAFASSWSFARTIDLMAAGRLDAAALVTARVPLDDAVHALNDTARDPRHCKVHLQVA</sequence>
<organism evidence="5 6">
    <name type="scientific">Patulibacter medicamentivorans</name>
    <dbReference type="NCBI Taxonomy" id="1097667"/>
    <lineage>
        <taxon>Bacteria</taxon>
        <taxon>Bacillati</taxon>
        <taxon>Actinomycetota</taxon>
        <taxon>Thermoleophilia</taxon>
        <taxon>Solirubrobacterales</taxon>
        <taxon>Patulibacteraceae</taxon>
        <taxon>Patulibacter</taxon>
    </lineage>
</organism>
<dbReference type="PATRIC" id="fig|1097667.3.peg.250"/>
<dbReference type="PANTHER" id="PTHR43401">
    <property type="entry name" value="L-THREONINE 3-DEHYDROGENASE"/>
    <property type="match status" value="1"/>
</dbReference>
<dbReference type="AlphaFoldDB" id="H0E0E3"/>
<dbReference type="InterPro" id="IPR036291">
    <property type="entry name" value="NAD(P)-bd_dom_sf"/>
</dbReference>
<dbReference type="GO" id="GO:0003939">
    <property type="term" value="F:L-iditol 2-dehydrogenase (NAD+) activity"/>
    <property type="evidence" value="ECO:0007669"/>
    <property type="project" value="UniProtKB-EC"/>
</dbReference>
<dbReference type="EMBL" id="AGUD01000007">
    <property type="protein sequence ID" value="EHN12848.1"/>
    <property type="molecule type" value="Genomic_DNA"/>
</dbReference>
<proteinExistence type="predicted"/>
<gene>
    <name evidence="5" type="ORF">PAI11_02510</name>
</gene>
<evidence type="ECO:0000256" key="1">
    <source>
        <dbReference type="ARBA" id="ARBA00023002"/>
    </source>
</evidence>
<comment type="caution">
    <text evidence="5">The sequence shown here is derived from an EMBL/GenBank/DDBJ whole genome shotgun (WGS) entry which is preliminary data.</text>
</comment>
<accession>H0E0E3</accession>
<reference evidence="5 6" key="1">
    <citation type="journal article" date="2013" name="Biodegradation">
        <title>Quantitative proteomic analysis of ibuprofen-degrading Patulibacter sp. strain I11.</title>
        <authorList>
            <person name="Almeida B."/>
            <person name="Kjeldal H."/>
            <person name="Lolas I."/>
            <person name="Knudsen A.D."/>
            <person name="Carvalho G."/>
            <person name="Nielsen K.L."/>
            <person name="Barreto Crespo M.T."/>
            <person name="Stensballe A."/>
            <person name="Nielsen J.L."/>
        </authorList>
    </citation>
    <scope>NUCLEOTIDE SEQUENCE [LARGE SCALE GENOMIC DNA]</scope>
    <source>
        <strain evidence="5 6">I11</strain>
    </source>
</reference>
<feature type="domain" description="Alcohol dehydrogenase-like N-terminal" evidence="4">
    <location>
        <begin position="21"/>
        <end position="141"/>
    </location>
</feature>
<keyword evidence="6" id="KW-1185">Reference proteome</keyword>
<dbReference type="SUPFAM" id="SSF51735">
    <property type="entry name" value="NAD(P)-binding Rossmann-fold domains"/>
    <property type="match status" value="1"/>
</dbReference>
<dbReference type="Pfam" id="PF08240">
    <property type="entry name" value="ADH_N"/>
    <property type="match status" value="1"/>
</dbReference>
<evidence type="ECO:0000313" key="5">
    <source>
        <dbReference type="EMBL" id="EHN12848.1"/>
    </source>
</evidence>
<evidence type="ECO:0000313" key="6">
    <source>
        <dbReference type="Proteomes" id="UP000005143"/>
    </source>
</evidence>
<dbReference type="InterPro" id="IPR013149">
    <property type="entry name" value="ADH-like_C"/>
</dbReference>
<feature type="region of interest" description="Disordered" evidence="2">
    <location>
        <begin position="1"/>
        <end position="21"/>
    </location>
</feature>
<evidence type="ECO:0000256" key="2">
    <source>
        <dbReference type="SAM" id="MobiDB-lite"/>
    </source>
</evidence>
<name>H0E0E3_9ACTN</name>